<dbReference type="InterPro" id="IPR042206">
    <property type="entry name" value="CRISPR-assoc_Cas1_C"/>
</dbReference>
<evidence type="ECO:0000313" key="11">
    <source>
        <dbReference type="EMBL" id="ACL70270.1"/>
    </source>
</evidence>
<evidence type="ECO:0000256" key="3">
    <source>
        <dbReference type="ARBA" id="ARBA00022759"/>
    </source>
</evidence>
<comment type="similarity">
    <text evidence="10">Belongs to the CRISPR-associated endonuclease Cas1 family.</text>
</comment>
<keyword evidence="4 10" id="KW-0378">Hydrolase</keyword>
<evidence type="ECO:0000256" key="5">
    <source>
        <dbReference type="ARBA" id="ARBA00022842"/>
    </source>
</evidence>
<organism evidence="11 12">
    <name type="scientific">Halothermothrix orenii (strain H 168 / OCM 544 / DSM 9562)</name>
    <dbReference type="NCBI Taxonomy" id="373903"/>
    <lineage>
        <taxon>Bacteria</taxon>
        <taxon>Bacillati</taxon>
        <taxon>Bacillota</taxon>
        <taxon>Clostridia</taxon>
        <taxon>Halanaerobiales</taxon>
        <taxon>Halothermotrichaceae</taxon>
        <taxon>Halothermothrix</taxon>
    </lineage>
</organism>
<comment type="function">
    <text evidence="10">CRISPR (clustered regularly interspaced short palindromic repeat), is an adaptive immune system that provides protection against mobile genetic elements (viruses, transposable elements and conjugative plasmids). CRISPR clusters contain spacers, sequences complementary to antecedent mobile elements, and target invading nucleic acids. CRISPR clusters are transcribed and processed into CRISPR RNA (crRNA). Acts as a dsDNA endonuclease. Involved in the integration of spacer DNA into the CRISPR cassette.</text>
</comment>
<comment type="cofactor">
    <cofactor evidence="10">
        <name>Mg(2+)</name>
        <dbReference type="ChEBI" id="CHEBI:18420"/>
    </cofactor>
    <cofactor evidence="10">
        <name>Mn(2+)</name>
        <dbReference type="ChEBI" id="CHEBI:29035"/>
    </cofactor>
</comment>
<evidence type="ECO:0000256" key="10">
    <source>
        <dbReference type="HAMAP-Rule" id="MF_01470"/>
    </source>
</evidence>
<keyword evidence="1 10" id="KW-0540">Nuclease</keyword>
<dbReference type="PANTHER" id="PTHR34353:SF2">
    <property type="entry name" value="CRISPR-ASSOCIATED ENDONUCLEASE CAS1 1"/>
    <property type="match status" value="1"/>
</dbReference>
<dbReference type="PANTHER" id="PTHR34353">
    <property type="entry name" value="CRISPR-ASSOCIATED ENDONUCLEASE CAS1 1"/>
    <property type="match status" value="1"/>
</dbReference>
<dbReference type="GO" id="GO:0004519">
    <property type="term" value="F:endonuclease activity"/>
    <property type="evidence" value="ECO:0007669"/>
    <property type="project" value="UniProtKB-UniRule"/>
</dbReference>
<keyword evidence="5 10" id="KW-0460">Magnesium</keyword>
<evidence type="ECO:0000313" key="12">
    <source>
        <dbReference type="Proteomes" id="UP000000719"/>
    </source>
</evidence>
<comment type="subunit">
    <text evidence="9 10">Homodimer, forms a heterotetramer with a Cas2 homodimer.</text>
</comment>
<dbReference type="Pfam" id="PF01867">
    <property type="entry name" value="Cas_Cas1"/>
    <property type="match status" value="1"/>
</dbReference>
<dbReference type="InterPro" id="IPR050646">
    <property type="entry name" value="Cas1"/>
</dbReference>
<dbReference type="Gene3D" id="3.100.10.20">
    <property type="entry name" value="CRISPR-associated endonuclease Cas1, N-terminal domain"/>
    <property type="match status" value="1"/>
</dbReference>
<dbReference type="GO" id="GO:0051607">
    <property type="term" value="P:defense response to virus"/>
    <property type="evidence" value="ECO:0007669"/>
    <property type="project" value="UniProtKB-UniRule"/>
</dbReference>
<dbReference type="OrthoDB" id="9803119at2"/>
<dbReference type="HOGENOM" id="CLU_052779_0_1_9"/>
<name>B8CYA1_HALOH</name>
<keyword evidence="2 10" id="KW-0479">Metal-binding</keyword>
<dbReference type="HAMAP" id="MF_01470">
    <property type="entry name" value="Cas1"/>
    <property type="match status" value="1"/>
</dbReference>
<evidence type="ECO:0000256" key="4">
    <source>
        <dbReference type="ARBA" id="ARBA00022801"/>
    </source>
</evidence>
<protein>
    <recommendedName>
        <fullName evidence="10">CRISPR-associated endonuclease Cas1</fullName>
        <ecNumber evidence="10">3.1.-.-</ecNumber>
    </recommendedName>
</protein>
<keyword evidence="8 10" id="KW-0464">Manganese</keyword>
<feature type="binding site" evidence="10">
    <location>
        <position position="164"/>
    </location>
    <ligand>
        <name>Mn(2+)</name>
        <dbReference type="ChEBI" id="CHEBI:29035"/>
    </ligand>
</feature>
<dbReference type="NCBIfam" id="TIGR00287">
    <property type="entry name" value="cas1"/>
    <property type="match status" value="1"/>
</dbReference>
<feature type="binding site" evidence="10">
    <location>
        <position position="229"/>
    </location>
    <ligand>
        <name>Mn(2+)</name>
        <dbReference type="ChEBI" id="CHEBI:29035"/>
    </ligand>
</feature>
<reference evidence="11 12" key="1">
    <citation type="journal article" date="2009" name="PLoS ONE">
        <title>Genome analysis of the anaerobic thermohalophilic bacterium Halothermothrix orenii.</title>
        <authorList>
            <person name="Mavromatis K."/>
            <person name="Ivanova N."/>
            <person name="Anderson I."/>
            <person name="Lykidis A."/>
            <person name="Hooper S.D."/>
            <person name="Sun H."/>
            <person name="Kunin V."/>
            <person name="Lapidus A."/>
            <person name="Hugenholtz P."/>
            <person name="Patel B."/>
            <person name="Kyrpides N.C."/>
        </authorList>
    </citation>
    <scope>NUCLEOTIDE SEQUENCE [LARGE SCALE GENOMIC DNA]</scope>
    <source>
        <strain evidence="12">H 168 / OCM 544 / DSM 9562</strain>
    </source>
</reference>
<dbReference type="GO" id="GO:0016787">
    <property type="term" value="F:hydrolase activity"/>
    <property type="evidence" value="ECO:0007669"/>
    <property type="project" value="UniProtKB-KW"/>
</dbReference>
<dbReference type="CDD" id="cd09634">
    <property type="entry name" value="Cas1_I-II-III"/>
    <property type="match status" value="1"/>
</dbReference>
<gene>
    <name evidence="10" type="primary">cas1</name>
    <name evidence="11" type="ordered locus">Hore_15210</name>
</gene>
<dbReference type="InterPro" id="IPR002729">
    <property type="entry name" value="CRISPR-assoc_Cas1"/>
</dbReference>
<evidence type="ECO:0000256" key="8">
    <source>
        <dbReference type="ARBA" id="ARBA00023211"/>
    </source>
</evidence>
<dbReference type="GO" id="GO:0046872">
    <property type="term" value="F:metal ion binding"/>
    <property type="evidence" value="ECO:0007669"/>
    <property type="project" value="UniProtKB-UniRule"/>
</dbReference>
<keyword evidence="7 10" id="KW-0238">DNA-binding</keyword>
<dbReference type="AlphaFoldDB" id="B8CYA1"/>
<proteinExistence type="inferred from homology"/>
<feature type="binding site" evidence="10">
    <location>
        <position position="244"/>
    </location>
    <ligand>
        <name>Mn(2+)</name>
        <dbReference type="ChEBI" id="CHEBI:29035"/>
    </ligand>
</feature>
<keyword evidence="12" id="KW-1185">Reference proteome</keyword>
<evidence type="ECO:0000256" key="2">
    <source>
        <dbReference type="ARBA" id="ARBA00022723"/>
    </source>
</evidence>
<accession>B8CYA1</accession>
<dbReference type="InterPro" id="IPR042211">
    <property type="entry name" value="CRISPR-assoc_Cas1_N"/>
</dbReference>
<evidence type="ECO:0000256" key="7">
    <source>
        <dbReference type="ARBA" id="ARBA00023125"/>
    </source>
</evidence>
<dbReference type="EMBL" id="CP001098">
    <property type="protein sequence ID" value="ACL70270.1"/>
    <property type="molecule type" value="Genomic_DNA"/>
</dbReference>
<evidence type="ECO:0000256" key="1">
    <source>
        <dbReference type="ARBA" id="ARBA00022722"/>
    </source>
</evidence>
<evidence type="ECO:0000256" key="6">
    <source>
        <dbReference type="ARBA" id="ARBA00023118"/>
    </source>
</evidence>
<dbReference type="GO" id="GO:0043571">
    <property type="term" value="P:maintenance of CRISPR repeat elements"/>
    <property type="evidence" value="ECO:0007669"/>
    <property type="project" value="UniProtKB-UniRule"/>
</dbReference>
<keyword evidence="6 10" id="KW-0051">Antiviral defense</keyword>
<keyword evidence="3 10" id="KW-0255">Endonuclease</keyword>
<dbReference type="EC" id="3.1.-.-" evidence="10"/>
<dbReference type="Proteomes" id="UP000000719">
    <property type="component" value="Chromosome"/>
</dbReference>
<dbReference type="RefSeq" id="WP_012636453.1">
    <property type="nucleotide sequence ID" value="NC_011899.1"/>
</dbReference>
<dbReference type="eggNOG" id="COG1518">
    <property type="taxonomic scope" value="Bacteria"/>
</dbReference>
<evidence type="ECO:0000256" key="9">
    <source>
        <dbReference type="ARBA" id="ARBA00038592"/>
    </source>
</evidence>
<dbReference type="Gene3D" id="1.20.120.920">
    <property type="entry name" value="CRISPR-associated endonuclease Cas1, C-terminal domain"/>
    <property type="match status" value="1"/>
</dbReference>
<sequence>MQLVINTYGSYLHVKQKSFEIKTEEDKKRVSAKKVSSILITTGAAISTDAVKLALENNIEIQFLDEFGCSLGKVWHPKLGSTTYIRRKQLELAESEEGTELVKEFMLDKIDNMINHLHDLAIKRSKSKEKYINKKIKEICELRNKLEKVTGYIEDVRNTIMGYEGNISRKYFASLSFLLPDRYKFNGRSFRPAEDEFNCLLNYGYGVLYGKVEKALIIAGLDPYVGILHTDGYNKKSFVFDFIEPYRHHIDRVVMKLFSRKKIRKLHFDKIQGGLTLNDEGKKLLLTELNDYFDKKIRYKGREIKINNTIQYDCHSLANRIIEEG</sequence>
<dbReference type="GO" id="GO:0003677">
    <property type="term" value="F:DNA binding"/>
    <property type="evidence" value="ECO:0007669"/>
    <property type="project" value="UniProtKB-KW"/>
</dbReference>
<dbReference type="KEGG" id="hor:Hore_15210"/>
<dbReference type="STRING" id="373903.Hore_15210"/>